<comment type="caution">
    <text evidence="6">The sequence shown here is derived from an EMBL/GenBank/DDBJ whole genome shotgun (WGS) entry which is preliminary data.</text>
</comment>
<keyword evidence="5" id="KW-0862">Zinc</keyword>
<dbReference type="SUPFAM" id="SSF53187">
    <property type="entry name" value="Zn-dependent exopeptidases"/>
    <property type="match status" value="1"/>
</dbReference>
<dbReference type="Pfam" id="PF01546">
    <property type="entry name" value="Peptidase_M20"/>
    <property type="match status" value="1"/>
</dbReference>
<dbReference type="InterPro" id="IPR002933">
    <property type="entry name" value="Peptidase_M20"/>
</dbReference>
<protein>
    <submittedName>
        <fullName evidence="6">Protein containing Peptidase M20, dimerization domain protein</fullName>
    </submittedName>
</protein>
<comment type="similarity">
    <text evidence="1">Belongs to the peptidase M20A family.</text>
</comment>
<evidence type="ECO:0000256" key="5">
    <source>
        <dbReference type="ARBA" id="ARBA00022833"/>
    </source>
</evidence>
<reference evidence="6" key="1">
    <citation type="journal article" date="2012" name="PLoS ONE">
        <title>Gene sets for utilization of primary and secondary nutrition supplies in the distal gut of endangered iberian lynx.</title>
        <authorList>
            <person name="Alcaide M."/>
            <person name="Messina E."/>
            <person name="Richter M."/>
            <person name="Bargiela R."/>
            <person name="Peplies J."/>
            <person name="Huws S.A."/>
            <person name="Newbold C.J."/>
            <person name="Golyshin P.N."/>
            <person name="Simon M.A."/>
            <person name="Lopez G."/>
            <person name="Yakimov M.M."/>
            <person name="Ferrer M."/>
        </authorList>
    </citation>
    <scope>NUCLEOTIDE SEQUENCE</scope>
</reference>
<dbReference type="Gene3D" id="1.10.150.900">
    <property type="match status" value="1"/>
</dbReference>
<name>J9CR50_9ZZZZ</name>
<organism evidence="6">
    <name type="scientific">gut metagenome</name>
    <dbReference type="NCBI Taxonomy" id="749906"/>
    <lineage>
        <taxon>unclassified sequences</taxon>
        <taxon>metagenomes</taxon>
        <taxon>organismal metagenomes</taxon>
    </lineage>
</organism>
<dbReference type="PANTHER" id="PTHR45962">
    <property type="entry name" value="N-FATTY-ACYL-AMINO ACID SYNTHASE/HYDROLASE PM20D1"/>
    <property type="match status" value="1"/>
</dbReference>
<accession>J9CR50</accession>
<keyword evidence="4" id="KW-0378">Hydrolase</keyword>
<dbReference type="GO" id="GO:0046872">
    <property type="term" value="F:metal ion binding"/>
    <property type="evidence" value="ECO:0007669"/>
    <property type="project" value="UniProtKB-KW"/>
</dbReference>
<dbReference type="GO" id="GO:0006508">
    <property type="term" value="P:proteolysis"/>
    <property type="evidence" value="ECO:0007669"/>
    <property type="project" value="UniProtKB-KW"/>
</dbReference>
<dbReference type="PANTHER" id="PTHR45962:SF1">
    <property type="entry name" value="N-FATTY-ACYL-AMINO ACID SYNTHASE_HYDROLASE PM20D1"/>
    <property type="match status" value="1"/>
</dbReference>
<keyword evidence="2" id="KW-0645">Protease</keyword>
<evidence type="ECO:0000256" key="2">
    <source>
        <dbReference type="ARBA" id="ARBA00022670"/>
    </source>
</evidence>
<dbReference type="AlphaFoldDB" id="J9CR50"/>
<dbReference type="Gene3D" id="3.30.70.360">
    <property type="match status" value="1"/>
</dbReference>
<sequence length="212" mass="23673">MDVENHPFPAKLCAPVAEMFDTLGRHSTFVFRLIFANLWCFQPVLNALCKKKGGELNALMRTTCAFTMSSGSKASNVLPPEAFAGANLRLIGGDNIESATDYLKKTIENPNVEIKLVHGQQPSAFSVTQGPAWDKLTSAIAQTWPEALISPYLMIACSDSRHYCRISNNVYRFSAMALTSEERSLIHGHNERIPLEKVGRTVQFYYRLIKQC</sequence>
<dbReference type="GO" id="GO:0008233">
    <property type="term" value="F:peptidase activity"/>
    <property type="evidence" value="ECO:0007669"/>
    <property type="project" value="UniProtKB-KW"/>
</dbReference>
<keyword evidence="3" id="KW-0479">Metal-binding</keyword>
<dbReference type="EMBL" id="AMCI01002462">
    <property type="protein sequence ID" value="EJX02636.1"/>
    <property type="molecule type" value="Genomic_DNA"/>
</dbReference>
<evidence type="ECO:0000256" key="3">
    <source>
        <dbReference type="ARBA" id="ARBA00022723"/>
    </source>
</evidence>
<dbReference type="InterPro" id="IPR047177">
    <property type="entry name" value="Pept_M20A"/>
</dbReference>
<evidence type="ECO:0000313" key="6">
    <source>
        <dbReference type="EMBL" id="EJX02636.1"/>
    </source>
</evidence>
<evidence type="ECO:0000256" key="1">
    <source>
        <dbReference type="ARBA" id="ARBA00006247"/>
    </source>
</evidence>
<evidence type="ECO:0000256" key="4">
    <source>
        <dbReference type="ARBA" id="ARBA00022801"/>
    </source>
</evidence>
<gene>
    <name evidence="6" type="ORF">EVA_09258</name>
</gene>
<proteinExistence type="inferred from homology"/>